<comment type="caution">
    <text evidence="9">The sequence shown here is derived from an EMBL/GenBank/DDBJ whole genome shotgun (WGS) entry which is preliminary data.</text>
</comment>
<organism evidence="9 10">
    <name type="scientific">Circinella minor</name>
    <dbReference type="NCBI Taxonomy" id="1195481"/>
    <lineage>
        <taxon>Eukaryota</taxon>
        <taxon>Fungi</taxon>
        <taxon>Fungi incertae sedis</taxon>
        <taxon>Mucoromycota</taxon>
        <taxon>Mucoromycotina</taxon>
        <taxon>Mucoromycetes</taxon>
        <taxon>Mucorales</taxon>
        <taxon>Lichtheimiaceae</taxon>
        <taxon>Circinella</taxon>
    </lineage>
</organism>
<evidence type="ECO:0000256" key="3">
    <source>
        <dbReference type="ARBA" id="ARBA00022723"/>
    </source>
</evidence>
<dbReference type="SMART" id="SM00184">
    <property type="entry name" value="RING"/>
    <property type="match status" value="1"/>
</dbReference>
<dbReference type="Gene3D" id="3.30.40.10">
    <property type="entry name" value="Zinc/RING finger domain, C3HC4 (zinc finger)"/>
    <property type="match status" value="1"/>
</dbReference>
<feature type="transmembrane region" description="Helical" evidence="7">
    <location>
        <begin position="102"/>
        <end position="121"/>
    </location>
</feature>
<dbReference type="GO" id="GO:0000139">
    <property type="term" value="C:Golgi membrane"/>
    <property type="evidence" value="ECO:0007669"/>
    <property type="project" value="TreeGrafter"/>
</dbReference>
<dbReference type="Pfam" id="PF13639">
    <property type="entry name" value="zf-RING_2"/>
    <property type="match status" value="1"/>
</dbReference>
<evidence type="ECO:0000256" key="1">
    <source>
        <dbReference type="ARBA" id="ARBA00004141"/>
    </source>
</evidence>
<keyword evidence="6" id="KW-0862">Zinc</keyword>
<feature type="transmembrane region" description="Helical" evidence="7">
    <location>
        <begin position="80"/>
        <end position="96"/>
    </location>
</feature>
<feature type="transmembrane region" description="Helical" evidence="7">
    <location>
        <begin position="311"/>
        <end position="332"/>
    </location>
</feature>
<dbReference type="OrthoDB" id="8062037at2759"/>
<name>A0A8H7VNH3_9FUNG</name>
<dbReference type="CDD" id="cd16475">
    <property type="entry name" value="RING-H2_RNF121-like"/>
    <property type="match status" value="1"/>
</dbReference>
<dbReference type="PANTHER" id="PTHR13407">
    <property type="entry name" value="RNF121 PROTEIN"/>
    <property type="match status" value="1"/>
</dbReference>
<keyword evidence="2 7" id="KW-0812">Transmembrane</keyword>
<feature type="transmembrane region" description="Helical" evidence="7">
    <location>
        <begin position="54"/>
        <end position="73"/>
    </location>
</feature>
<reference evidence="9 10" key="1">
    <citation type="submission" date="2020-12" db="EMBL/GenBank/DDBJ databases">
        <title>Metabolic potential, ecology and presence of endohyphal bacteria is reflected in genomic diversity of Mucoromycotina.</title>
        <authorList>
            <person name="Muszewska A."/>
            <person name="Okrasinska A."/>
            <person name="Steczkiewicz K."/>
            <person name="Drgas O."/>
            <person name="Orlowska M."/>
            <person name="Perlinska-Lenart U."/>
            <person name="Aleksandrzak-Piekarczyk T."/>
            <person name="Szatraj K."/>
            <person name="Zielenkiewicz U."/>
            <person name="Pilsyk S."/>
            <person name="Malc E."/>
            <person name="Mieczkowski P."/>
            <person name="Kruszewska J.S."/>
            <person name="Biernat P."/>
            <person name="Pawlowska J."/>
        </authorList>
    </citation>
    <scope>NUCLEOTIDE SEQUENCE [LARGE SCALE GENOMIC DNA]</scope>
    <source>
        <strain evidence="9 10">CBS 142.35</strain>
    </source>
</reference>
<dbReference type="Proteomes" id="UP000646827">
    <property type="component" value="Unassembled WGS sequence"/>
</dbReference>
<evidence type="ECO:0000313" key="10">
    <source>
        <dbReference type="Proteomes" id="UP000646827"/>
    </source>
</evidence>
<comment type="subcellular location">
    <subcellularLocation>
        <location evidence="1">Membrane</location>
        <topology evidence="1">Multi-pass membrane protein</topology>
    </subcellularLocation>
</comment>
<proteinExistence type="predicted"/>
<keyword evidence="5 7" id="KW-0472">Membrane</keyword>
<dbReference type="InterPro" id="IPR013083">
    <property type="entry name" value="Znf_RING/FYVE/PHD"/>
</dbReference>
<dbReference type="GO" id="GO:0061630">
    <property type="term" value="F:ubiquitin protein ligase activity"/>
    <property type="evidence" value="ECO:0007669"/>
    <property type="project" value="TreeGrafter"/>
</dbReference>
<dbReference type="AlphaFoldDB" id="A0A8H7VNH3"/>
<keyword evidence="3" id="KW-0479">Metal-binding</keyword>
<feature type="transmembrane region" description="Helical" evidence="7">
    <location>
        <begin position="175"/>
        <end position="193"/>
    </location>
</feature>
<protein>
    <recommendedName>
        <fullName evidence="8">RING-type domain-containing protein</fullName>
    </recommendedName>
</protein>
<evidence type="ECO:0000256" key="4">
    <source>
        <dbReference type="ARBA" id="ARBA00022989"/>
    </source>
</evidence>
<keyword evidence="4 7" id="KW-1133">Transmembrane helix</keyword>
<dbReference type="InterPro" id="IPR001841">
    <property type="entry name" value="Znf_RING"/>
</dbReference>
<evidence type="ECO:0000313" key="9">
    <source>
        <dbReference type="EMBL" id="KAG2225457.1"/>
    </source>
</evidence>
<dbReference type="GO" id="GO:0005789">
    <property type="term" value="C:endoplasmic reticulum membrane"/>
    <property type="evidence" value="ECO:0007669"/>
    <property type="project" value="TreeGrafter"/>
</dbReference>
<feature type="transmembrane region" description="Helical" evidence="7">
    <location>
        <begin position="142"/>
        <end position="169"/>
    </location>
</feature>
<dbReference type="PROSITE" id="PS50089">
    <property type="entry name" value="ZF_RING_2"/>
    <property type="match status" value="1"/>
</dbReference>
<dbReference type="EMBL" id="JAEPRB010000028">
    <property type="protein sequence ID" value="KAG2225457.1"/>
    <property type="molecule type" value="Genomic_DNA"/>
</dbReference>
<evidence type="ECO:0000256" key="7">
    <source>
        <dbReference type="SAM" id="Phobius"/>
    </source>
</evidence>
<gene>
    <name evidence="9" type="ORF">INT45_010093</name>
</gene>
<evidence type="ECO:0000256" key="2">
    <source>
        <dbReference type="ARBA" id="ARBA00022692"/>
    </source>
</evidence>
<dbReference type="SUPFAM" id="SSF57850">
    <property type="entry name" value="RING/U-box"/>
    <property type="match status" value="1"/>
</dbReference>
<dbReference type="GO" id="GO:0008270">
    <property type="term" value="F:zinc ion binding"/>
    <property type="evidence" value="ECO:0007669"/>
    <property type="project" value="UniProtKB-KW"/>
</dbReference>
<keyword evidence="10" id="KW-1185">Reference proteome</keyword>
<sequence length="335" mass="38649">MNEFHNDPTFNAAWHKGQLTEEQIGYLNDDQLVKYQQHQQYLIDHQGHEKRHELMAFILLFALFASQFLILYWKKKHYRSYQAVSLGGLYFFPVLFGIHDGWYRFLIIWTLFSMVNGFVIYKASRSPLGAMTPRMVYKWYTVVYNGSFVIGVLGYGLILLVFFGLASLFSAEPGLMQAGVLLLCYGLYFGVLGRDFVEICTDRMASTIGYYSKDGFPRKHLTDDICAVCGQGTSNLAGTLTADPHQQAFTDDEVHQLACKHKFHEKCIRGWVLIGKKDICPYCKEKVDLKQFKKNPWDTQQQLYLNILDGVRYLVVWQPLIFGAVQAAYYLLNLD</sequence>
<feature type="domain" description="RING-type" evidence="8">
    <location>
        <begin position="226"/>
        <end position="284"/>
    </location>
</feature>
<dbReference type="PANTHER" id="PTHR13407:SF0">
    <property type="entry name" value="FI05221P"/>
    <property type="match status" value="1"/>
</dbReference>
<keyword evidence="6" id="KW-0863">Zinc-finger</keyword>
<evidence type="ECO:0000256" key="6">
    <source>
        <dbReference type="PROSITE-ProRule" id="PRU00175"/>
    </source>
</evidence>
<dbReference type="GO" id="GO:0036503">
    <property type="term" value="P:ERAD pathway"/>
    <property type="evidence" value="ECO:0007669"/>
    <property type="project" value="TreeGrafter"/>
</dbReference>
<dbReference type="InterPro" id="IPR040176">
    <property type="entry name" value="RNF121/RNF175"/>
</dbReference>
<evidence type="ECO:0000256" key="5">
    <source>
        <dbReference type="ARBA" id="ARBA00023136"/>
    </source>
</evidence>
<accession>A0A8H7VNH3</accession>
<evidence type="ECO:0000259" key="8">
    <source>
        <dbReference type="PROSITE" id="PS50089"/>
    </source>
</evidence>